<keyword evidence="4 5" id="KW-0472">Membrane</keyword>
<dbReference type="InterPro" id="IPR052719">
    <property type="entry name" value="CvpA-like"/>
</dbReference>
<dbReference type="GO" id="GO:0016020">
    <property type="term" value="C:membrane"/>
    <property type="evidence" value="ECO:0007669"/>
    <property type="project" value="UniProtKB-SubCell"/>
</dbReference>
<protein>
    <submittedName>
        <fullName evidence="6">CvpA family protein</fullName>
    </submittedName>
</protein>
<proteinExistence type="predicted"/>
<comment type="caution">
    <text evidence="6">The sequence shown here is derived from an EMBL/GenBank/DDBJ whole genome shotgun (WGS) entry which is preliminary data.</text>
</comment>
<evidence type="ECO:0000256" key="2">
    <source>
        <dbReference type="ARBA" id="ARBA00022692"/>
    </source>
</evidence>
<accession>A0A6C2D0Y2</accession>
<dbReference type="Pfam" id="PF02674">
    <property type="entry name" value="Colicin_V"/>
    <property type="match status" value="1"/>
</dbReference>
<dbReference type="Proteomes" id="UP000389128">
    <property type="component" value="Unassembled WGS sequence"/>
</dbReference>
<evidence type="ECO:0000256" key="4">
    <source>
        <dbReference type="ARBA" id="ARBA00023136"/>
    </source>
</evidence>
<keyword evidence="3 5" id="KW-1133">Transmembrane helix</keyword>
<keyword evidence="7" id="KW-1185">Reference proteome</keyword>
<dbReference type="PANTHER" id="PTHR36926">
    <property type="entry name" value="COLICIN V PRODUCTION PROTEIN"/>
    <property type="match status" value="1"/>
</dbReference>
<feature type="transmembrane region" description="Helical" evidence="5">
    <location>
        <begin position="77"/>
        <end position="94"/>
    </location>
</feature>
<reference evidence="6 7" key="1">
    <citation type="submission" date="2019-01" db="EMBL/GenBank/DDBJ databases">
        <title>Zoogloea oleivorans genome sequencing and assembly.</title>
        <authorList>
            <person name="Tancsics A."/>
            <person name="Farkas M."/>
            <person name="Kriszt B."/>
            <person name="Maroti G."/>
            <person name="Horvath B."/>
        </authorList>
    </citation>
    <scope>NUCLEOTIDE SEQUENCE [LARGE SCALE GENOMIC DNA]</scope>
    <source>
        <strain evidence="6 7">Buc</strain>
    </source>
</reference>
<evidence type="ECO:0000256" key="1">
    <source>
        <dbReference type="ARBA" id="ARBA00004141"/>
    </source>
</evidence>
<gene>
    <name evidence="6" type="ORF">ETQ85_08220</name>
</gene>
<feature type="transmembrane region" description="Helical" evidence="5">
    <location>
        <begin position="114"/>
        <end position="134"/>
    </location>
</feature>
<name>A0A6C2D0Y2_9RHOO</name>
<dbReference type="AlphaFoldDB" id="A0A6C2D0Y2"/>
<evidence type="ECO:0000256" key="3">
    <source>
        <dbReference type="ARBA" id="ARBA00022989"/>
    </source>
</evidence>
<dbReference type="InterPro" id="IPR003825">
    <property type="entry name" value="Colicin-V_CvpA"/>
</dbReference>
<dbReference type="EMBL" id="SDKK01000006">
    <property type="protein sequence ID" value="TYC59997.1"/>
    <property type="molecule type" value="Genomic_DNA"/>
</dbReference>
<dbReference type="OrthoDB" id="9810601at2"/>
<dbReference type="PANTHER" id="PTHR36926:SF1">
    <property type="entry name" value="COLICIN V PRODUCTION PROTEIN"/>
    <property type="match status" value="1"/>
</dbReference>
<evidence type="ECO:0000313" key="6">
    <source>
        <dbReference type="EMBL" id="TYC59997.1"/>
    </source>
</evidence>
<feature type="transmembrane region" description="Helical" evidence="5">
    <location>
        <begin position="155"/>
        <end position="176"/>
    </location>
</feature>
<sequence length="212" mass="23382">MRNPWATSCVCVPGPSRTRPLRTRLRRGSARCWACRRRSRRASPEKPEPLNGFDYALLALVGLSALLGFWRGLISEIVALGAWLLAFMMAKAFMPQLLPYVANWVKEPLLQGPVAFLIIFVAVLIFVAILRWALSELIRAAGLGFADRFLGACFGAVRGGVIVFAVALLVGIGGFAKEAWWQEASLSAPLETAAMASKPWLPELLAKRLRYR</sequence>
<keyword evidence="2 5" id="KW-0812">Transmembrane</keyword>
<organism evidence="6 7">
    <name type="scientific">Zoogloea oleivorans</name>
    <dbReference type="NCBI Taxonomy" id="1552750"/>
    <lineage>
        <taxon>Bacteria</taxon>
        <taxon>Pseudomonadati</taxon>
        <taxon>Pseudomonadota</taxon>
        <taxon>Betaproteobacteria</taxon>
        <taxon>Rhodocyclales</taxon>
        <taxon>Zoogloeaceae</taxon>
        <taxon>Zoogloea</taxon>
    </lineage>
</organism>
<evidence type="ECO:0000256" key="5">
    <source>
        <dbReference type="SAM" id="Phobius"/>
    </source>
</evidence>
<evidence type="ECO:0000313" key="7">
    <source>
        <dbReference type="Proteomes" id="UP000389128"/>
    </source>
</evidence>
<feature type="transmembrane region" description="Helical" evidence="5">
    <location>
        <begin position="52"/>
        <end position="70"/>
    </location>
</feature>
<comment type="subcellular location">
    <subcellularLocation>
        <location evidence="1">Membrane</location>
        <topology evidence="1">Multi-pass membrane protein</topology>
    </subcellularLocation>
</comment>
<dbReference type="GO" id="GO:0009403">
    <property type="term" value="P:toxin biosynthetic process"/>
    <property type="evidence" value="ECO:0007669"/>
    <property type="project" value="InterPro"/>
</dbReference>